<evidence type="ECO:0000256" key="2">
    <source>
        <dbReference type="ARBA" id="ARBA00022448"/>
    </source>
</evidence>
<feature type="transmembrane region" description="Helical" evidence="6">
    <location>
        <begin position="152"/>
        <end position="174"/>
    </location>
</feature>
<feature type="transmembrane region" description="Helical" evidence="6">
    <location>
        <begin position="411"/>
        <end position="431"/>
    </location>
</feature>
<gene>
    <name evidence="8" type="ORF">BJN34_30505</name>
</gene>
<keyword evidence="3 6" id="KW-0812">Transmembrane</keyword>
<evidence type="ECO:0000256" key="4">
    <source>
        <dbReference type="ARBA" id="ARBA00022989"/>
    </source>
</evidence>
<dbReference type="AlphaFoldDB" id="A0A1U9UZS1"/>
<name>A0A1U9UZS1_CUPNE</name>
<dbReference type="SUPFAM" id="SSF103473">
    <property type="entry name" value="MFS general substrate transporter"/>
    <property type="match status" value="1"/>
</dbReference>
<dbReference type="InterPro" id="IPR011701">
    <property type="entry name" value="MFS"/>
</dbReference>
<feature type="transmembrane region" description="Helical" evidence="6">
    <location>
        <begin position="320"/>
        <end position="339"/>
    </location>
</feature>
<dbReference type="KEGG" id="cuh:BJN34_30505"/>
<dbReference type="InterPro" id="IPR036259">
    <property type="entry name" value="MFS_trans_sf"/>
</dbReference>
<evidence type="ECO:0000313" key="8">
    <source>
        <dbReference type="EMBL" id="AQV98204.1"/>
    </source>
</evidence>
<dbReference type="Proteomes" id="UP000189627">
    <property type="component" value="Chromosome 2"/>
</dbReference>
<dbReference type="EMBL" id="CP017758">
    <property type="protein sequence ID" value="AQV98204.1"/>
    <property type="molecule type" value="Genomic_DNA"/>
</dbReference>
<feature type="transmembrane region" description="Helical" evidence="6">
    <location>
        <begin position="27"/>
        <end position="45"/>
    </location>
</feature>
<feature type="transmembrane region" description="Helical" evidence="6">
    <location>
        <begin position="93"/>
        <end position="112"/>
    </location>
</feature>
<feature type="transmembrane region" description="Helical" evidence="6">
    <location>
        <begin position="345"/>
        <end position="365"/>
    </location>
</feature>
<reference evidence="9" key="1">
    <citation type="submission" date="2017-02" db="EMBL/GenBank/DDBJ databases">
        <title>Complete genome sequence of Cupriavidus necator strain NH9, a 3-chlorobenzoate degrader.</title>
        <authorList>
            <person name="Moriuchi R."/>
            <person name="Dohra H."/>
            <person name="Ogawa N."/>
        </authorList>
    </citation>
    <scope>NUCLEOTIDE SEQUENCE [LARGE SCALE GENOMIC DNA]</scope>
    <source>
        <strain evidence="9">NH9</strain>
    </source>
</reference>
<dbReference type="OrthoDB" id="5441967at2"/>
<proteinExistence type="predicted"/>
<evidence type="ECO:0000256" key="1">
    <source>
        <dbReference type="ARBA" id="ARBA00004141"/>
    </source>
</evidence>
<evidence type="ECO:0000259" key="7">
    <source>
        <dbReference type="PROSITE" id="PS50850"/>
    </source>
</evidence>
<comment type="subcellular location">
    <subcellularLocation>
        <location evidence="1">Membrane</location>
        <topology evidence="1">Multi-pass membrane protein</topology>
    </subcellularLocation>
</comment>
<evidence type="ECO:0000256" key="6">
    <source>
        <dbReference type="SAM" id="Phobius"/>
    </source>
</evidence>
<dbReference type="PANTHER" id="PTHR43791:SF36">
    <property type="entry name" value="TRANSPORTER, PUTATIVE (AFU_ORTHOLOGUE AFUA_6G08340)-RELATED"/>
    <property type="match status" value="1"/>
</dbReference>
<dbReference type="Pfam" id="PF07690">
    <property type="entry name" value="MFS_1"/>
    <property type="match status" value="1"/>
</dbReference>
<evidence type="ECO:0000256" key="3">
    <source>
        <dbReference type="ARBA" id="ARBA00022692"/>
    </source>
</evidence>
<dbReference type="GO" id="GO:0016020">
    <property type="term" value="C:membrane"/>
    <property type="evidence" value="ECO:0007669"/>
    <property type="project" value="UniProtKB-SubCell"/>
</dbReference>
<dbReference type="Gene3D" id="1.20.1250.20">
    <property type="entry name" value="MFS general substrate transporter like domains"/>
    <property type="match status" value="2"/>
</dbReference>
<evidence type="ECO:0000256" key="5">
    <source>
        <dbReference type="ARBA" id="ARBA00023136"/>
    </source>
</evidence>
<feature type="transmembrane region" description="Helical" evidence="6">
    <location>
        <begin position="186"/>
        <end position="208"/>
    </location>
</feature>
<feature type="transmembrane region" description="Helical" evidence="6">
    <location>
        <begin position="253"/>
        <end position="275"/>
    </location>
</feature>
<dbReference type="RefSeq" id="WP_078200492.1">
    <property type="nucleotide sequence ID" value="NZ_CP017758.1"/>
</dbReference>
<evidence type="ECO:0000313" key="9">
    <source>
        <dbReference type="Proteomes" id="UP000189627"/>
    </source>
</evidence>
<keyword evidence="4 6" id="KW-1133">Transmembrane helix</keyword>
<dbReference type="CDD" id="cd17319">
    <property type="entry name" value="MFS_ExuT_GudP_like"/>
    <property type="match status" value="1"/>
</dbReference>
<dbReference type="PROSITE" id="PS50850">
    <property type="entry name" value="MFS"/>
    <property type="match status" value="1"/>
</dbReference>
<accession>A0A1U9UZS1</accession>
<dbReference type="GO" id="GO:0022857">
    <property type="term" value="F:transmembrane transporter activity"/>
    <property type="evidence" value="ECO:0007669"/>
    <property type="project" value="InterPro"/>
</dbReference>
<feature type="domain" description="Major facilitator superfamily (MFS) profile" evidence="7">
    <location>
        <begin position="27"/>
        <end position="435"/>
    </location>
</feature>
<organism evidence="8 9">
    <name type="scientific">Cupriavidus necator</name>
    <name type="common">Alcaligenes eutrophus</name>
    <name type="synonym">Ralstonia eutropha</name>
    <dbReference type="NCBI Taxonomy" id="106590"/>
    <lineage>
        <taxon>Bacteria</taxon>
        <taxon>Pseudomonadati</taxon>
        <taxon>Pseudomonadota</taxon>
        <taxon>Betaproteobacteria</taxon>
        <taxon>Burkholderiales</taxon>
        <taxon>Burkholderiaceae</taxon>
        <taxon>Cupriavidus</taxon>
    </lineage>
</organism>
<feature type="transmembrane region" description="Helical" evidence="6">
    <location>
        <begin position="377"/>
        <end position="399"/>
    </location>
</feature>
<keyword evidence="2" id="KW-0813">Transport</keyword>
<feature type="transmembrane region" description="Helical" evidence="6">
    <location>
        <begin position="65"/>
        <end position="86"/>
    </location>
</feature>
<feature type="transmembrane region" description="Helical" evidence="6">
    <location>
        <begin position="287"/>
        <end position="308"/>
    </location>
</feature>
<dbReference type="FunFam" id="1.20.1250.20:FF:000018">
    <property type="entry name" value="MFS transporter permease"/>
    <property type="match status" value="1"/>
</dbReference>
<protein>
    <submittedName>
        <fullName evidence="8">MFS transporter</fullName>
    </submittedName>
</protein>
<feature type="transmembrane region" description="Helical" evidence="6">
    <location>
        <begin position="118"/>
        <end position="140"/>
    </location>
</feature>
<sequence>MSWTQPVLKPMTAVDRDALYRKISRRIVPFLVICFVVAFLDRVNISYAKFQMQQDLGFGDAVYGLAAGVFAIGYVLFEIPSNLLLARYGARRTFVRIMVCWGLVSMAMMFVTEPMHFYVLRILLGVFEAGFYPGLMLYLAYWFPSRHYAKAVSWFIAGSSIAGLIGGPLSGWIMRDMAGVLGLHGWQWMFFLEALPAIFLGAVAYFYVSDSPGSARWLSAEEKAALTRDLAAENHTHANARSDSFRAALRNPIIYIFAAIYFAVNCAAYGLVLWLPSLVHATGVGSVFEVGLLSAIPNVVGAVGIILLCRHSDATGERRWHFLASASIGALALLTLTVTTRSLPLTIIALSVAVIATYSLLPIFWATPHAFLTGSAAAGGLALISSIGQLAGFVSPYVMGLTKAHTASFSLGLSLMAIVLFVGALVMAVVLPWQREAVQAVGDLR</sequence>
<dbReference type="InterPro" id="IPR020846">
    <property type="entry name" value="MFS_dom"/>
</dbReference>
<dbReference type="PANTHER" id="PTHR43791">
    <property type="entry name" value="PERMEASE-RELATED"/>
    <property type="match status" value="1"/>
</dbReference>
<keyword evidence="5 6" id="KW-0472">Membrane</keyword>